<keyword evidence="2" id="KW-1185">Reference proteome</keyword>
<dbReference type="AlphaFoldDB" id="A0A2J8AGL6"/>
<sequence>MLLSLSCSRLSQPRGYLPPSADTAQDQRCWRKDHHRKAGCEGEKLQPWAPGAPGSFLMVDPRAEAAS</sequence>
<dbReference type="EMBL" id="PGGS01000025">
    <property type="protein sequence ID" value="PNH11651.1"/>
    <property type="molecule type" value="Genomic_DNA"/>
</dbReference>
<reference evidence="1 2" key="1">
    <citation type="journal article" date="2017" name="Mol. Biol. Evol.">
        <title>The 4-celled Tetrabaena socialis nuclear genome reveals the essential components for genetic control of cell number at the origin of multicellularity in the volvocine lineage.</title>
        <authorList>
            <person name="Featherston J."/>
            <person name="Arakaki Y."/>
            <person name="Hanschen E.R."/>
            <person name="Ferris P.J."/>
            <person name="Michod R.E."/>
            <person name="Olson B.J.S.C."/>
            <person name="Nozaki H."/>
            <person name="Durand P.M."/>
        </authorList>
    </citation>
    <scope>NUCLEOTIDE SEQUENCE [LARGE SCALE GENOMIC DNA]</scope>
    <source>
        <strain evidence="1 2">NIES-571</strain>
    </source>
</reference>
<organism evidence="1 2">
    <name type="scientific">Tetrabaena socialis</name>
    <dbReference type="NCBI Taxonomy" id="47790"/>
    <lineage>
        <taxon>Eukaryota</taxon>
        <taxon>Viridiplantae</taxon>
        <taxon>Chlorophyta</taxon>
        <taxon>core chlorophytes</taxon>
        <taxon>Chlorophyceae</taxon>
        <taxon>CS clade</taxon>
        <taxon>Chlamydomonadales</taxon>
        <taxon>Tetrabaenaceae</taxon>
        <taxon>Tetrabaena</taxon>
    </lineage>
</organism>
<comment type="caution">
    <text evidence="1">The sequence shown here is derived from an EMBL/GenBank/DDBJ whole genome shotgun (WGS) entry which is preliminary data.</text>
</comment>
<name>A0A2J8AGL6_9CHLO</name>
<dbReference type="Proteomes" id="UP000236333">
    <property type="component" value="Unassembled WGS sequence"/>
</dbReference>
<evidence type="ECO:0000313" key="1">
    <source>
        <dbReference type="EMBL" id="PNH11651.1"/>
    </source>
</evidence>
<proteinExistence type="predicted"/>
<gene>
    <name evidence="1" type="ORF">TSOC_001530</name>
</gene>
<accession>A0A2J8AGL6</accession>
<evidence type="ECO:0000313" key="2">
    <source>
        <dbReference type="Proteomes" id="UP000236333"/>
    </source>
</evidence>
<protein>
    <submittedName>
        <fullName evidence="1">Uncharacterized protein</fullName>
    </submittedName>
</protein>